<dbReference type="Gene3D" id="1.10.10.10">
    <property type="entry name" value="Winged helix-like DNA-binding domain superfamily/Winged helix DNA-binding domain"/>
    <property type="match status" value="1"/>
</dbReference>
<proteinExistence type="inferred from homology"/>
<sequence length="293" mass="33367">MKLPPLNSLRVFDVAARHQSLIKASEELCVTQSAVSRQIKLLEDALGVSLFERRNRAVFLTPDGNRLKTASQEIFEILKTVLEELGSGQSNQPLVVSCEPTIMMRWLIPRLPAFKQQQPDMEIHLFAAGGAIDFARGHVDLALRRDDFNWDKSLYSEKIGHELMGLVSAPEGFDASFPPKKMNILHTHTRPDAWQQWIKLNQFDMEITDNTWFEHFYIMLEAIAAGVGVGLCSLYMVERALNNGQLIAPYGFIPDGSSYHLLSAEPFHTDKRRAAFLTWIREEFNKSKAFYLK</sequence>
<name>A0A542BND9_SERFO</name>
<keyword evidence="3" id="KW-0238">DNA-binding</keyword>
<dbReference type="InterPro" id="IPR036388">
    <property type="entry name" value="WH-like_DNA-bd_sf"/>
</dbReference>
<dbReference type="GO" id="GO:0006351">
    <property type="term" value="P:DNA-templated transcription"/>
    <property type="evidence" value="ECO:0007669"/>
    <property type="project" value="TreeGrafter"/>
</dbReference>
<keyword evidence="2" id="KW-0805">Transcription regulation</keyword>
<dbReference type="InterPro" id="IPR058163">
    <property type="entry name" value="LysR-type_TF_proteobact-type"/>
</dbReference>
<reference evidence="7" key="2">
    <citation type="submission" date="2019-08" db="EMBL/GenBank/DDBJ databases">
        <title>Investigation of anaerobic lignin degradation for improved lignocellulosic biofuels.</title>
        <authorList>
            <person name="Deangelis K.PhD."/>
        </authorList>
    </citation>
    <scope>NUCLEOTIDE SEQUENCE [LARGE SCALE GENOMIC DNA]</scope>
    <source>
        <strain evidence="7">128R</strain>
    </source>
</reference>
<dbReference type="AlphaFoldDB" id="A0A542BND9"/>
<protein>
    <submittedName>
        <fullName evidence="7">LysR family transcriptional regulator</fullName>
    </submittedName>
</protein>
<dbReference type="PRINTS" id="PR00039">
    <property type="entry name" value="HTHLYSR"/>
</dbReference>
<dbReference type="SUPFAM" id="SSF46785">
    <property type="entry name" value="Winged helix' DNA-binding domain"/>
    <property type="match status" value="1"/>
</dbReference>
<dbReference type="EMBL" id="VISQ01000001">
    <property type="protein sequence ID" value="TVZ72359.1"/>
    <property type="molecule type" value="Genomic_DNA"/>
</dbReference>
<accession>A0A542BND9</accession>
<dbReference type="GO" id="GO:0043565">
    <property type="term" value="F:sequence-specific DNA binding"/>
    <property type="evidence" value="ECO:0007669"/>
    <property type="project" value="TreeGrafter"/>
</dbReference>
<dbReference type="InterPro" id="IPR005119">
    <property type="entry name" value="LysR_subst-bd"/>
</dbReference>
<feature type="transmembrane region" description="Helical" evidence="5">
    <location>
        <begin position="216"/>
        <end position="237"/>
    </location>
</feature>
<evidence type="ECO:0000256" key="2">
    <source>
        <dbReference type="ARBA" id="ARBA00023015"/>
    </source>
</evidence>
<comment type="similarity">
    <text evidence="1">Belongs to the LysR transcriptional regulatory family.</text>
</comment>
<dbReference type="InterPro" id="IPR036390">
    <property type="entry name" value="WH_DNA-bd_sf"/>
</dbReference>
<dbReference type="PANTHER" id="PTHR30537:SF74">
    <property type="entry name" value="HTH-TYPE TRANSCRIPTIONAL REGULATOR TRPI"/>
    <property type="match status" value="1"/>
</dbReference>
<feature type="domain" description="HTH lysR-type" evidence="6">
    <location>
        <begin position="4"/>
        <end position="61"/>
    </location>
</feature>
<evidence type="ECO:0000259" key="6">
    <source>
        <dbReference type="PROSITE" id="PS50931"/>
    </source>
</evidence>
<dbReference type="SUPFAM" id="SSF53850">
    <property type="entry name" value="Periplasmic binding protein-like II"/>
    <property type="match status" value="1"/>
</dbReference>
<dbReference type="InterPro" id="IPR000847">
    <property type="entry name" value="LysR_HTH_N"/>
</dbReference>
<evidence type="ECO:0000256" key="4">
    <source>
        <dbReference type="ARBA" id="ARBA00023163"/>
    </source>
</evidence>
<evidence type="ECO:0000313" key="7">
    <source>
        <dbReference type="EMBL" id="TVZ72359.1"/>
    </source>
</evidence>
<dbReference type="PROSITE" id="PS50931">
    <property type="entry name" value="HTH_LYSR"/>
    <property type="match status" value="1"/>
</dbReference>
<dbReference type="Gene3D" id="3.40.190.10">
    <property type="entry name" value="Periplasmic binding protein-like II"/>
    <property type="match status" value="2"/>
</dbReference>
<keyword evidence="5" id="KW-0812">Transmembrane</keyword>
<keyword evidence="5" id="KW-1133">Transmembrane helix</keyword>
<organism evidence="7">
    <name type="scientific">Serratia fonticola</name>
    <dbReference type="NCBI Taxonomy" id="47917"/>
    <lineage>
        <taxon>Bacteria</taxon>
        <taxon>Pseudomonadati</taxon>
        <taxon>Pseudomonadota</taxon>
        <taxon>Gammaproteobacteria</taxon>
        <taxon>Enterobacterales</taxon>
        <taxon>Yersiniaceae</taxon>
        <taxon>Serratia</taxon>
    </lineage>
</organism>
<evidence type="ECO:0000256" key="1">
    <source>
        <dbReference type="ARBA" id="ARBA00009437"/>
    </source>
</evidence>
<comment type="caution">
    <text evidence="7">The sequence shown here is derived from an EMBL/GenBank/DDBJ whole genome shotgun (WGS) entry which is preliminary data.</text>
</comment>
<reference evidence="7" key="1">
    <citation type="submission" date="2019-06" db="EMBL/GenBank/DDBJ databases">
        <authorList>
            <person name="Deangelis K."/>
            <person name="Huntemann M."/>
            <person name="Clum A."/>
            <person name="Pillay M."/>
            <person name="Palaniappan K."/>
            <person name="Varghese N."/>
            <person name="Mikhailova N."/>
            <person name="Stamatis D."/>
            <person name="Reddy T."/>
            <person name="Daum C."/>
            <person name="Shapiro N."/>
            <person name="Ivanova N."/>
            <person name="Kyrpides N."/>
            <person name="Woyke T."/>
        </authorList>
    </citation>
    <scope>NUCLEOTIDE SEQUENCE [LARGE SCALE GENOMIC DNA]</scope>
    <source>
        <strain evidence="7">128R</strain>
    </source>
</reference>
<evidence type="ECO:0000256" key="3">
    <source>
        <dbReference type="ARBA" id="ARBA00023125"/>
    </source>
</evidence>
<dbReference type="FunFam" id="1.10.10.10:FF:000038">
    <property type="entry name" value="Glycine cleavage system transcriptional activator"/>
    <property type="match status" value="1"/>
</dbReference>
<dbReference type="Pfam" id="PF03466">
    <property type="entry name" value="LysR_substrate"/>
    <property type="match status" value="1"/>
</dbReference>
<dbReference type="Pfam" id="PF00126">
    <property type="entry name" value="HTH_1"/>
    <property type="match status" value="1"/>
</dbReference>
<keyword evidence="5" id="KW-0472">Membrane</keyword>
<dbReference type="GO" id="GO:0003700">
    <property type="term" value="F:DNA-binding transcription factor activity"/>
    <property type="evidence" value="ECO:0007669"/>
    <property type="project" value="InterPro"/>
</dbReference>
<gene>
    <name evidence="7" type="ORF">FHU10_5032</name>
</gene>
<dbReference type="PANTHER" id="PTHR30537">
    <property type="entry name" value="HTH-TYPE TRANSCRIPTIONAL REGULATOR"/>
    <property type="match status" value="1"/>
</dbReference>
<keyword evidence="4" id="KW-0804">Transcription</keyword>
<evidence type="ECO:0000256" key="5">
    <source>
        <dbReference type="SAM" id="Phobius"/>
    </source>
</evidence>